<dbReference type="InterPro" id="IPR007530">
    <property type="entry name" value="Aminoglycoside_adenylylTfrase"/>
</dbReference>
<keyword evidence="1" id="KW-0808">Transferase</keyword>
<evidence type="ECO:0000313" key="2">
    <source>
        <dbReference type="Proteomes" id="UP000190890"/>
    </source>
</evidence>
<dbReference type="EMBL" id="LZZM01000002">
    <property type="protein sequence ID" value="OOM82605.1"/>
    <property type="molecule type" value="Genomic_DNA"/>
</dbReference>
<dbReference type="STRING" id="29367.CLPUN_00250"/>
<dbReference type="AlphaFoldDB" id="A0A1S8TYW5"/>
<dbReference type="RefSeq" id="WP_077845362.1">
    <property type="nucleotide sequence ID" value="NZ_LZZM01000002.1"/>
</dbReference>
<dbReference type="SUPFAM" id="SSF81631">
    <property type="entry name" value="PAP/OAS1 substrate-binding domain"/>
    <property type="match status" value="1"/>
</dbReference>
<accession>A0A1S8TYW5</accession>
<dbReference type="GO" id="GO:0016779">
    <property type="term" value="F:nucleotidyltransferase activity"/>
    <property type="evidence" value="ECO:0007669"/>
    <property type="project" value="UniProtKB-KW"/>
</dbReference>
<sequence>MRTEQEMFNLILNVAENDERIRAVVMNGSRTNPNVIKDIFQDYDIVYVVEETNSFRKQKNWIYQFGELLYMQYPDENSYYENDVNNSYGWLIQFADGNRLDLHVCTLSHVLKEIENDKLCKILLDKDKCLPNVPESTDKDYWVKKPTENNFYDTCNEFWWCLNNVAKGLWREEIPYVMDMLNYYVRPQLVRLMEWKIGFDTNFTVSVGKSGKYMYRWLKNETWNIFLKTYPSGQVKSIWQSVFIMCDLFNDIAKDVAFNMRVKYNEIEANNSLKFLKDVHVLPKNAKEIYQ</sequence>
<dbReference type="EC" id="2.7.7.-" evidence="1"/>
<proteinExistence type="predicted"/>
<dbReference type="Pfam" id="PF04439">
    <property type="entry name" value="Adenyl_transf"/>
    <property type="match status" value="1"/>
</dbReference>
<dbReference type="InterPro" id="IPR043519">
    <property type="entry name" value="NT_sf"/>
</dbReference>
<dbReference type="OrthoDB" id="9776406at2"/>
<organism evidence="1 2">
    <name type="scientific">Clostridium puniceum</name>
    <dbReference type="NCBI Taxonomy" id="29367"/>
    <lineage>
        <taxon>Bacteria</taxon>
        <taxon>Bacillati</taxon>
        <taxon>Bacillota</taxon>
        <taxon>Clostridia</taxon>
        <taxon>Eubacteriales</taxon>
        <taxon>Clostridiaceae</taxon>
        <taxon>Clostridium</taxon>
    </lineage>
</organism>
<name>A0A1S8TYW5_9CLOT</name>
<dbReference type="SUPFAM" id="SSF81301">
    <property type="entry name" value="Nucleotidyltransferase"/>
    <property type="match status" value="1"/>
</dbReference>
<evidence type="ECO:0000313" key="1">
    <source>
        <dbReference type="EMBL" id="OOM82605.1"/>
    </source>
</evidence>
<dbReference type="Gene3D" id="3.30.460.10">
    <property type="entry name" value="Beta Polymerase, domain 2"/>
    <property type="match status" value="1"/>
</dbReference>
<dbReference type="Proteomes" id="UP000190890">
    <property type="component" value="Unassembled WGS sequence"/>
</dbReference>
<protein>
    <submittedName>
        <fullName evidence="1">Aminoglycoside 6-adenylyltransferase</fullName>
        <ecNumber evidence="1">2.7.7.-</ecNumber>
    </submittedName>
</protein>
<comment type="caution">
    <text evidence="1">The sequence shown here is derived from an EMBL/GenBank/DDBJ whole genome shotgun (WGS) entry which is preliminary data.</text>
</comment>
<keyword evidence="1" id="KW-0548">Nucleotidyltransferase</keyword>
<reference evidence="1 2" key="1">
    <citation type="submission" date="2016-05" db="EMBL/GenBank/DDBJ databases">
        <title>Microbial solvent formation.</title>
        <authorList>
            <person name="Poehlein A."/>
            <person name="Montoya Solano J.D."/>
            <person name="Flitsch S."/>
            <person name="Krabben P."/>
            <person name="Duerre P."/>
            <person name="Daniel R."/>
        </authorList>
    </citation>
    <scope>NUCLEOTIDE SEQUENCE [LARGE SCALE GENOMIC DNA]</scope>
    <source>
        <strain evidence="1 2">DSM 2619</strain>
    </source>
</reference>
<gene>
    <name evidence="1" type="primary">aadK</name>
    <name evidence="1" type="ORF">CLPUN_00250</name>
</gene>
<dbReference type="Gene3D" id="1.20.120.330">
    <property type="entry name" value="Nucleotidyltransferases domain 2"/>
    <property type="match status" value="1"/>
</dbReference>
<keyword evidence="2" id="KW-1185">Reference proteome</keyword>
<dbReference type="PIRSF" id="PIRSF000812">
    <property type="entry name" value="AAD"/>
    <property type="match status" value="1"/>
</dbReference>